<reference evidence="1 2" key="1">
    <citation type="submission" date="2018-01" db="EMBL/GenBank/DDBJ databases">
        <authorList>
            <person name="Paulsen S."/>
            <person name="Gram L.K."/>
        </authorList>
    </citation>
    <scope>NUCLEOTIDE SEQUENCE [LARGE SCALE GENOMIC DNA]</scope>
    <source>
        <strain evidence="1 2">S3790</strain>
    </source>
</reference>
<dbReference type="Proteomes" id="UP000307217">
    <property type="component" value="Unassembled WGS sequence"/>
</dbReference>
<gene>
    <name evidence="1" type="ORF">CWC19_14945</name>
</gene>
<reference evidence="2" key="2">
    <citation type="submission" date="2019-06" db="EMBL/GenBank/DDBJ databases">
        <title>Co-occurence of chitin degradation, pigmentation and bioactivity in marine Pseudoalteromonas.</title>
        <authorList>
            <person name="Sonnenschein E.C."/>
            <person name="Bech P.K."/>
        </authorList>
    </citation>
    <scope>NUCLEOTIDE SEQUENCE [LARGE SCALE GENOMIC DNA]</scope>
    <source>
        <strain evidence="2">S3790</strain>
    </source>
</reference>
<evidence type="ECO:0000313" key="1">
    <source>
        <dbReference type="EMBL" id="TMO67026.1"/>
    </source>
</evidence>
<dbReference type="AlphaFoldDB" id="A0A5S3V679"/>
<name>A0A5S3V679_9GAMM</name>
<protein>
    <submittedName>
        <fullName evidence="1">Uncharacterized protein</fullName>
    </submittedName>
</protein>
<dbReference type="EMBL" id="PNBX01000064">
    <property type="protein sequence ID" value="TMO67026.1"/>
    <property type="molecule type" value="Genomic_DNA"/>
</dbReference>
<accession>A0A5S3V679</accession>
<evidence type="ECO:0000313" key="2">
    <source>
        <dbReference type="Proteomes" id="UP000307217"/>
    </source>
</evidence>
<sequence length="63" mass="7352">MKYQSEKATMNFYLLGGQYRELRKGIVESNQCLNQQVKLNLDVGILIKQCEINCKLQLCKEKL</sequence>
<organism evidence="1 2">
    <name type="scientific">Pseudoalteromonas aurantia</name>
    <dbReference type="NCBI Taxonomy" id="43654"/>
    <lineage>
        <taxon>Bacteria</taxon>
        <taxon>Pseudomonadati</taxon>
        <taxon>Pseudomonadota</taxon>
        <taxon>Gammaproteobacteria</taxon>
        <taxon>Alteromonadales</taxon>
        <taxon>Pseudoalteromonadaceae</taxon>
        <taxon>Pseudoalteromonas</taxon>
    </lineage>
</organism>
<proteinExistence type="predicted"/>
<comment type="caution">
    <text evidence="1">The sequence shown here is derived from an EMBL/GenBank/DDBJ whole genome shotgun (WGS) entry which is preliminary data.</text>
</comment>